<evidence type="ECO:0000259" key="1">
    <source>
        <dbReference type="Pfam" id="PF01261"/>
    </source>
</evidence>
<keyword evidence="3" id="KW-1185">Reference proteome</keyword>
<gene>
    <name evidence="2" type="ORF">I595_1005</name>
</gene>
<dbReference type="AlphaFoldDB" id="A0A0P7AWT6"/>
<dbReference type="Pfam" id="PF01261">
    <property type="entry name" value="AP_endonuc_2"/>
    <property type="match status" value="1"/>
</dbReference>
<evidence type="ECO:0000313" key="3">
    <source>
        <dbReference type="Proteomes" id="UP000050280"/>
    </source>
</evidence>
<dbReference type="SUPFAM" id="SSF51658">
    <property type="entry name" value="Xylose isomerase-like"/>
    <property type="match status" value="1"/>
</dbReference>
<accession>A0A0P7AWT6</accession>
<feature type="domain" description="Xylose isomerase-like TIM barrel" evidence="1">
    <location>
        <begin position="46"/>
        <end position="276"/>
    </location>
</feature>
<reference evidence="2 3" key="1">
    <citation type="submission" date="2015-09" db="EMBL/GenBank/DDBJ databases">
        <title>Genome sequence of the marine flavobacterium Croceitalea dokdonensis DOKDO 023 that contains proton- and sodium-pumping rhodopsins.</title>
        <authorList>
            <person name="Kwon S.-K."/>
            <person name="Lee H.K."/>
            <person name="Kwak M.-J."/>
            <person name="Kim J.F."/>
        </authorList>
    </citation>
    <scope>NUCLEOTIDE SEQUENCE [LARGE SCALE GENOMIC DNA]</scope>
    <source>
        <strain evidence="2 3">DOKDO 023</strain>
    </source>
</reference>
<dbReference type="Gene3D" id="3.20.20.150">
    <property type="entry name" value="Divalent-metal-dependent TIM barrel enzymes"/>
    <property type="match status" value="1"/>
</dbReference>
<dbReference type="GO" id="GO:0016853">
    <property type="term" value="F:isomerase activity"/>
    <property type="evidence" value="ECO:0007669"/>
    <property type="project" value="UniProtKB-KW"/>
</dbReference>
<sequence length="279" mass="31390">MGKLSCLMLCALLISSCGEDDGVDQSVGVQLYSFRNQFKEDAPAMFQQLKAWGITSIEGGVDTYGLSQEEFVRLLVENNLQVVSADASFEEIRDNPERVAKRAKSFGASYVMCAWIPHDGDDYTLEDNQNATQVFNSAGKFFRSQGLNLVYHPHGYEFRPYGEGTLFDDMAKKAVHFDFEMDVYWVVHGGEDPMLLFDRYPDKFKLMHLKDMKKGTVGNLTGHGDVEDNVTLGTGMIDIKALALWGKELGVTHFFLEDESSRSVEQVGKSLEFIKKEVF</sequence>
<dbReference type="RefSeq" id="WP_083467494.1">
    <property type="nucleotide sequence ID" value="NZ_LDJX01000002.1"/>
</dbReference>
<name>A0A0P7AWT6_9FLAO</name>
<protein>
    <submittedName>
        <fullName evidence="2">Sugar phosphate isomerase/epimerase</fullName>
    </submittedName>
</protein>
<proteinExistence type="predicted"/>
<dbReference type="STRING" id="1300341.I595_1005"/>
<keyword evidence="2" id="KW-0413">Isomerase</keyword>
<dbReference type="EMBL" id="LDJX01000002">
    <property type="protein sequence ID" value="KPM32586.1"/>
    <property type="molecule type" value="Genomic_DNA"/>
</dbReference>
<evidence type="ECO:0000313" key="2">
    <source>
        <dbReference type="EMBL" id="KPM32586.1"/>
    </source>
</evidence>
<dbReference type="Proteomes" id="UP000050280">
    <property type="component" value="Unassembled WGS sequence"/>
</dbReference>
<dbReference type="PANTHER" id="PTHR12110">
    <property type="entry name" value="HYDROXYPYRUVATE ISOMERASE"/>
    <property type="match status" value="1"/>
</dbReference>
<comment type="caution">
    <text evidence="2">The sequence shown here is derived from an EMBL/GenBank/DDBJ whole genome shotgun (WGS) entry which is preliminary data.</text>
</comment>
<dbReference type="InterPro" id="IPR036237">
    <property type="entry name" value="Xyl_isomerase-like_sf"/>
</dbReference>
<dbReference type="InterPro" id="IPR050312">
    <property type="entry name" value="IolE/XylAMocC-like"/>
</dbReference>
<dbReference type="InterPro" id="IPR013022">
    <property type="entry name" value="Xyl_isomerase-like_TIM-brl"/>
</dbReference>
<dbReference type="PANTHER" id="PTHR12110:SF41">
    <property type="entry name" value="INOSOSE DEHYDRATASE"/>
    <property type="match status" value="1"/>
</dbReference>
<organism evidence="2 3">
    <name type="scientific">Croceitalea dokdonensis DOKDO 023</name>
    <dbReference type="NCBI Taxonomy" id="1300341"/>
    <lineage>
        <taxon>Bacteria</taxon>
        <taxon>Pseudomonadati</taxon>
        <taxon>Bacteroidota</taxon>
        <taxon>Flavobacteriia</taxon>
        <taxon>Flavobacteriales</taxon>
        <taxon>Flavobacteriaceae</taxon>
        <taxon>Croceitalea</taxon>
    </lineage>
</organism>
<dbReference type="PROSITE" id="PS51257">
    <property type="entry name" value="PROKAR_LIPOPROTEIN"/>
    <property type="match status" value="1"/>
</dbReference>